<keyword evidence="3 6" id="KW-0256">Endoplasmic reticulum</keyword>
<reference evidence="9" key="1">
    <citation type="submission" date="2025-08" db="UniProtKB">
        <authorList>
            <consortium name="RefSeq"/>
        </authorList>
    </citation>
    <scope>IDENTIFICATION</scope>
    <source>
        <tissue evidence="9">Blood</tissue>
    </source>
</reference>
<dbReference type="RefSeq" id="XP_054857218.1">
    <property type="nucleotide sequence ID" value="XM_055001243.1"/>
</dbReference>
<keyword evidence="5 6" id="KW-0472">Membrane</keyword>
<evidence type="ECO:0000313" key="9">
    <source>
        <dbReference type="RefSeq" id="XP_054857218.1"/>
    </source>
</evidence>
<evidence type="ECO:0000313" key="8">
    <source>
        <dbReference type="Proteomes" id="UP001190640"/>
    </source>
</evidence>
<proteinExistence type="inferred from homology"/>
<dbReference type="PANTHER" id="PTHR31204">
    <property type="entry name" value="SIGMA INTRACELLULAR RECEPTOR 2"/>
    <property type="match status" value="1"/>
</dbReference>
<gene>
    <name evidence="9" type="primary">LOC129344524</name>
</gene>
<feature type="transmembrane region" description="Helical" evidence="6">
    <location>
        <begin position="67"/>
        <end position="88"/>
    </location>
</feature>
<comment type="similarity">
    <text evidence="1">Belongs to the TMEM97/sigma-2 receptor family.</text>
</comment>
<feature type="transmembrane region" description="Helical" evidence="6">
    <location>
        <begin position="100"/>
        <end position="119"/>
    </location>
</feature>
<dbReference type="Pfam" id="PF05241">
    <property type="entry name" value="EBP"/>
    <property type="match status" value="1"/>
</dbReference>
<comment type="subcellular location">
    <subcellularLocation>
        <location evidence="6">Rough endoplasmic reticulum membrane</location>
        <topology evidence="6">Multi-pass membrane protein</topology>
    </subcellularLocation>
    <subcellularLocation>
        <location evidence="6">Nucleus membrane</location>
        <topology evidence="6">Multi-pass membrane protein</topology>
    </subcellularLocation>
</comment>
<dbReference type="GeneID" id="129344524"/>
<dbReference type="Proteomes" id="UP001190640">
    <property type="component" value="Chromosome 17"/>
</dbReference>
<dbReference type="PIRSF" id="PIRSF031032">
    <property type="entry name" value="TMP_97_prd"/>
    <property type="match status" value="1"/>
</dbReference>
<keyword evidence="6" id="KW-0539">Nucleus</keyword>
<keyword evidence="2 6" id="KW-0812">Transmembrane</keyword>
<dbReference type="GO" id="GO:0005886">
    <property type="term" value="C:plasma membrane"/>
    <property type="evidence" value="ECO:0007669"/>
    <property type="project" value="UniProtKB-UniRule"/>
</dbReference>
<evidence type="ECO:0000256" key="1">
    <source>
        <dbReference type="ARBA" id="ARBA00009096"/>
    </source>
</evidence>
<evidence type="ECO:0000256" key="3">
    <source>
        <dbReference type="ARBA" id="ARBA00022824"/>
    </source>
</evidence>
<name>A0AA97KIA9_EUBMA</name>
<dbReference type="GO" id="GO:0030867">
    <property type="term" value="C:rough endoplasmic reticulum membrane"/>
    <property type="evidence" value="ECO:0007669"/>
    <property type="project" value="UniProtKB-SubCell"/>
</dbReference>
<evidence type="ECO:0000256" key="4">
    <source>
        <dbReference type="ARBA" id="ARBA00022989"/>
    </source>
</evidence>
<evidence type="ECO:0000256" key="2">
    <source>
        <dbReference type="ARBA" id="ARBA00022692"/>
    </source>
</evidence>
<feature type="domain" description="EXPERA" evidence="7">
    <location>
        <begin position="10"/>
        <end position="154"/>
    </location>
</feature>
<protein>
    <recommendedName>
        <fullName evidence="6">Transmembrane protein 97</fullName>
    </recommendedName>
</protein>
<evidence type="ECO:0000256" key="5">
    <source>
        <dbReference type="ARBA" id="ARBA00023136"/>
    </source>
</evidence>
<keyword evidence="4 6" id="KW-1133">Transmembrane helix</keyword>
<feature type="transmembrane region" description="Helical" evidence="6">
    <location>
        <begin position="12"/>
        <end position="37"/>
    </location>
</feature>
<feature type="transmembrane region" description="Helical" evidence="6">
    <location>
        <begin position="139"/>
        <end position="163"/>
    </location>
</feature>
<organism evidence="8 9">
    <name type="scientific">Eublepharis macularius</name>
    <name type="common">Leopard gecko</name>
    <name type="synonym">Cyrtodactylus macularius</name>
    <dbReference type="NCBI Taxonomy" id="481883"/>
    <lineage>
        <taxon>Eukaryota</taxon>
        <taxon>Metazoa</taxon>
        <taxon>Chordata</taxon>
        <taxon>Craniata</taxon>
        <taxon>Vertebrata</taxon>
        <taxon>Euteleostomi</taxon>
        <taxon>Lepidosauria</taxon>
        <taxon>Squamata</taxon>
        <taxon>Bifurcata</taxon>
        <taxon>Gekkota</taxon>
        <taxon>Eublepharidae</taxon>
        <taxon>Eublepharinae</taxon>
        <taxon>Eublepharis</taxon>
    </lineage>
</organism>
<dbReference type="InterPro" id="IPR051987">
    <property type="entry name" value="Sigma-2_receptor-like"/>
</dbReference>
<dbReference type="AlphaFoldDB" id="A0AA97KIA9"/>
<dbReference type="KEGG" id="emc:129344524"/>
<dbReference type="PANTHER" id="PTHR31204:SF1">
    <property type="entry name" value="SIGMA INTRACELLULAR RECEPTOR 2"/>
    <property type="match status" value="1"/>
</dbReference>
<dbReference type="GO" id="GO:0031965">
    <property type="term" value="C:nuclear membrane"/>
    <property type="evidence" value="ECO:0007669"/>
    <property type="project" value="UniProtKB-SubCell"/>
</dbReference>
<dbReference type="GO" id="GO:0005764">
    <property type="term" value="C:lysosome"/>
    <property type="evidence" value="ECO:0007669"/>
    <property type="project" value="UniProtKB-UniRule"/>
</dbReference>
<keyword evidence="8" id="KW-1185">Reference proteome</keyword>
<evidence type="ECO:0000256" key="6">
    <source>
        <dbReference type="PIRNR" id="PIRNR031032"/>
    </source>
</evidence>
<dbReference type="InterPro" id="IPR016964">
    <property type="entry name" value="Sigma2_recept"/>
</dbReference>
<dbReference type="InterPro" id="IPR033118">
    <property type="entry name" value="EXPERA"/>
</dbReference>
<dbReference type="PROSITE" id="PS51751">
    <property type="entry name" value="EXPERA"/>
    <property type="match status" value="1"/>
</dbReference>
<comment type="function">
    <text evidence="6">Sigma-2 receptor which contributes to ameliorate dysfunctional cellular processes and slow degenerative progression by regulating cell functions including cholesterol biosynthesis/trafficking, membrane trafficking, autophagy, lipid membrane-bound protein trafficking, and receptor stabilization at the cell surface. Forms a ternary complex with PGRMC1 receptor and low density lipoprotein receptor/LDLR at the plasma membrane, which increases LDLR-mediated LDL cholesterol internalization. Decreases lysosomal sterol transporter NPC1 availability to the cell, probably through NPC1-binding, hence controlling lipid transport, including cholesterol and LBPA, outside of late endosome/lysosome. Binds regio- and stereoselective ligand 20(S)-hydroxycholesterol (20(S)-OHC), thereby linking OHC binding to cholesterol homeostasis. Also able to bind cholesterol. Binds histatin 1 (Hst 1)/HN1 salivary peptide at the ER membrane, which is critical for increasing mitochondria-ER contacts and stimulating Hst1 wound healing properties. May alter the activity of some cytochrome P450 proteins. Although shows homologies with sterol isomerases (EXPERA domain), not able to catalyze sterol isomerization. However, may act as sensors of these molecules. Acts as a quality control factor in the ER, promoting the proteolytic degradation of nonproductive and extramitochondrial precursor proteins in the ER membrane thus removing them from the ER surface.</text>
</comment>
<sequence length="172" mass="20059">MRAAGLTRALERLFAAFFLVHVPITVLVDLQVVWPAWHPPVLKEFLKWFITTFKDPVMLESPVWFKSLIYCEVFFHLPFFPFAIYAFLKGDCKWIRIPAIIFAAHVTTSMVPILAHFMFHDFSGSTPVGPETWSERLHLSAIYGLYFMFSLMLLFTMLFSPAYNLTEKRKTK</sequence>
<evidence type="ECO:0000259" key="7">
    <source>
        <dbReference type="PROSITE" id="PS51751"/>
    </source>
</evidence>
<accession>A0AA97KIA9</accession>